<feature type="region of interest" description="Disordered" evidence="1">
    <location>
        <begin position="283"/>
        <end position="319"/>
    </location>
</feature>
<evidence type="ECO:0000313" key="3">
    <source>
        <dbReference type="Proteomes" id="UP001215151"/>
    </source>
</evidence>
<reference evidence="2" key="1">
    <citation type="submission" date="2022-11" db="EMBL/GenBank/DDBJ databases">
        <title>Genome Sequence of Cubamyces cubensis.</title>
        <authorList>
            <person name="Buettner E."/>
        </authorList>
    </citation>
    <scope>NUCLEOTIDE SEQUENCE</scope>
    <source>
        <strain evidence="2">MPL-01</strain>
    </source>
</reference>
<proteinExistence type="predicted"/>
<organism evidence="2 3">
    <name type="scientific">Trametes cubensis</name>
    <dbReference type="NCBI Taxonomy" id="1111947"/>
    <lineage>
        <taxon>Eukaryota</taxon>
        <taxon>Fungi</taxon>
        <taxon>Dikarya</taxon>
        <taxon>Basidiomycota</taxon>
        <taxon>Agaricomycotina</taxon>
        <taxon>Agaricomycetes</taxon>
        <taxon>Polyporales</taxon>
        <taxon>Polyporaceae</taxon>
        <taxon>Trametes</taxon>
    </lineage>
</organism>
<name>A0AAD7TJ33_9APHY</name>
<keyword evidence="3" id="KW-1185">Reference proteome</keyword>
<accession>A0AAD7TJ33</accession>
<sequence length="319" mass="36568">MLKFTTWAELAERYPPLTDEETKAFGTSKSNIVCMVNDFRVDFVHGWKRSPLNLHARDLFIQDLLQCIKGGAFDFGAQVVPLITEAHIESAIDSHMEHCRRKYQEAYNDLQWDSADEAEAGKKADQARKLEKEKKRKAINSRKKTLFEARLSVVFYMGLERHSVLFDKLSPQNMSGDETDGPSRKLPMAYRIIEASWQSDALKTFFRALDVKYRRDWEKPKGLQRAKGGNAPRTRITRADGRIEVGYAPCGLWRNCYNEEWLRSLASYQKRALQIVNSDYDFDLTTEDDDGTDSGSGEEDIPMEENEDADSADEVEGEL</sequence>
<comment type="caution">
    <text evidence="2">The sequence shown here is derived from an EMBL/GenBank/DDBJ whole genome shotgun (WGS) entry which is preliminary data.</text>
</comment>
<evidence type="ECO:0000256" key="1">
    <source>
        <dbReference type="SAM" id="MobiDB-lite"/>
    </source>
</evidence>
<dbReference type="AlphaFoldDB" id="A0AAD7TJ33"/>
<protein>
    <submittedName>
        <fullName evidence="2">Uncharacterized protein</fullName>
    </submittedName>
</protein>
<dbReference type="Proteomes" id="UP001215151">
    <property type="component" value="Unassembled WGS sequence"/>
</dbReference>
<evidence type="ECO:0000313" key="2">
    <source>
        <dbReference type="EMBL" id="KAJ8456630.1"/>
    </source>
</evidence>
<gene>
    <name evidence="2" type="ORF">ONZ51_g12005</name>
</gene>
<dbReference type="EMBL" id="JAPEVG010000652">
    <property type="protein sequence ID" value="KAJ8456630.1"/>
    <property type="molecule type" value="Genomic_DNA"/>
</dbReference>